<dbReference type="RefSeq" id="WP_344911746.1">
    <property type="nucleotide sequence ID" value="NZ_BAAAYO010000010.1"/>
</dbReference>
<comment type="caution">
    <text evidence="1">The sequence shown here is derived from an EMBL/GenBank/DDBJ whole genome shotgun (WGS) entry which is preliminary data.</text>
</comment>
<proteinExistence type="predicted"/>
<dbReference type="InterPro" id="IPR029063">
    <property type="entry name" value="SAM-dependent_MTases_sf"/>
</dbReference>
<protein>
    <recommendedName>
        <fullName evidence="3">Class I SAM-dependent methyltransferase</fullName>
    </recommendedName>
</protein>
<dbReference type="Pfam" id="PF13578">
    <property type="entry name" value="Methyltransf_24"/>
    <property type="match status" value="1"/>
</dbReference>
<sequence>MLVRDIEKAYAAFAEISWNYGPAVPRGALVHLCRRIDACKGPVRVLELGGGFSTLLWQALDRLGLLEAQVTTLLHEPGEAEALQGLVRESGIVDIRLRGLKQLTDEERERVFADPASSAAQWASFGSPVPPDQYRHYTIRNAFYDDIGLELPDHAVDVLIVDGPHGNGRSLAYPLLGLKLKPDALVLVDDFDHYPFLADMARILPHRELYRDIVGDKRWALVRLEEALPALGKEESGR</sequence>
<accession>A0ABV5VST7</accession>
<organism evidence="1 2">
    <name type="scientific">Paenibacillus hodogayensis</name>
    <dbReference type="NCBI Taxonomy" id="279208"/>
    <lineage>
        <taxon>Bacteria</taxon>
        <taxon>Bacillati</taxon>
        <taxon>Bacillota</taxon>
        <taxon>Bacilli</taxon>
        <taxon>Bacillales</taxon>
        <taxon>Paenibacillaceae</taxon>
        <taxon>Paenibacillus</taxon>
    </lineage>
</organism>
<reference evidence="1 2" key="1">
    <citation type="submission" date="2024-09" db="EMBL/GenBank/DDBJ databases">
        <authorList>
            <person name="Sun Q."/>
            <person name="Mori K."/>
        </authorList>
    </citation>
    <scope>NUCLEOTIDE SEQUENCE [LARGE SCALE GENOMIC DNA]</scope>
    <source>
        <strain evidence="1 2">JCM 12520</strain>
    </source>
</reference>
<gene>
    <name evidence="1" type="ORF">ACFFNY_07250</name>
</gene>
<evidence type="ECO:0000313" key="2">
    <source>
        <dbReference type="Proteomes" id="UP001589619"/>
    </source>
</evidence>
<evidence type="ECO:0008006" key="3">
    <source>
        <dbReference type="Google" id="ProtNLM"/>
    </source>
</evidence>
<dbReference type="Proteomes" id="UP001589619">
    <property type="component" value="Unassembled WGS sequence"/>
</dbReference>
<dbReference type="Gene3D" id="3.40.50.150">
    <property type="entry name" value="Vaccinia Virus protein VP39"/>
    <property type="match status" value="1"/>
</dbReference>
<name>A0ABV5VST7_9BACL</name>
<keyword evidence="2" id="KW-1185">Reference proteome</keyword>
<evidence type="ECO:0000313" key="1">
    <source>
        <dbReference type="EMBL" id="MFB9751359.1"/>
    </source>
</evidence>
<dbReference type="EMBL" id="JBHMAG010000007">
    <property type="protein sequence ID" value="MFB9751359.1"/>
    <property type="molecule type" value="Genomic_DNA"/>
</dbReference>